<dbReference type="AlphaFoldDB" id="A0A914QAN6"/>
<evidence type="ECO:0000256" key="5">
    <source>
        <dbReference type="SAM" id="SignalP"/>
    </source>
</evidence>
<proteinExistence type="inferred from homology"/>
<evidence type="ECO:0000256" key="1">
    <source>
        <dbReference type="ARBA" id="ARBA00004613"/>
    </source>
</evidence>
<evidence type="ECO:0000313" key="6">
    <source>
        <dbReference type="Proteomes" id="UP000887578"/>
    </source>
</evidence>
<feature type="chain" id="PRO_5038032255" evidence="5">
    <location>
        <begin position="18"/>
        <end position="127"/>
    </location>
</feature>
<keyword evidence="4 5" id="KW-0732">Signal</keyword>
<organism evidence="6 7">
    <name type="scientific">Panagrolaimus davidi</name>
    <dbReference type="NCBI Taxonomy" id="227884"/>
    <lineage>
        <taxon>Eukaryota</taxon>
        <taxon>Metazoa</taxon>
        <taxon>Ecdysozoa</taxon>
        <taxon>Nematoda</taxon>
        <taxon>Chromadorea</taxon>
        <taxon>Rhabditida</taxon>
        <taxon>Tylenchina</taxon>
        <taxon>Panagrolaimomorpha</taxon>
        <taxon>Panagrolaimoidea</taxon>
        <taxon>Panagrolaimidae</taxon>
        <taxon>Panagrolaimus</taxon>
    </lineage>
</organism>
<dbReference type="Proteomes" id="UP000887578">
    <property type="component" value="Unplaced"/>
</dbReference>
<accession>A0A914QAN6</accession>
<name>A0A914QAN6_9BILA</name>
<comment type="similarity">
    <text evidence="2">Belongs to the nematode transthyretin-like family.</text>
</comment>
<evidence type="ECO:0000256" key="4">
    <source>
        <dbReference type="ARBA" id="ARBA00022729"/>
    </source>
</evidence>
<evidence type="ECO:0000256" key="3">
    <source>
        <dbReference type="ARBA" id="ARBA00022525"/>
    </source>
</evidence>
<dbReference type="GO" id="GO:0009986">
    <property type="term" value="C:cell surface"/>
    <property type="evidence" value="ECO:0007669"/>
    <property type="project" value="InterPro"/>
</dbReference>
<dbReference type="InterPro" id="IPR001534">
    <property type="entry name" value="Transthyretin-like"/>
</dbReference>
<feature type="signal peptide" evidence="5">
    <location>
        <begin position="1"/>
        <end position="17"/>
    </location>
</feature>
<evidence type="ECO:0000256" key="2">
    <source>
        <dbReference type="ARBA" id="ARBA00010112"/>
    </source>
</evidence>
<keyword evidence="3" id="KW-0964">Secreted</keyword>
<evidence type="ECO:0000313" key="7">
    <source>
        <dbReference type="WBParaSite" id="PDA_v2.g26246.t1"/>
    </source>
</evidence>
<dbReference type="GO" id="GO:0005576">
    <property type="term" value="C:extracellular region"/>
    <property type="evidence" value="ECO:0007669"/>
    <property type="project" value="UniProtKB-SubCell"/>
</dbReference>
<dbReference type="WBParaSite" id="PDA_v2.g26246.t1">
    <property type="protein sequence ID" value="PDA_v2.g26246.t1"/>
    <property type="gene ID" value="PDA_v2.g26246"/>
</dbReference>
<dbReference type="InterPro" id="IPR038479">
    <property type="entry name" value="Transthyretin-like_sf"/>
</dbReference>
<keyword evidence="6" id="KW-1185">Reference proteome</keyword>
<sequence length="127" mass="14861">MKLILFGIFCILSLIEADIIDTRTIEVSDMIQCCSKTIIMEFCEAPKKAKIELWDYFKVFPDTLLHSMETENVTKYSFKWSDEKIFDVKPILKIHVECKDGTIFDEKYDYTETKPTMISQNVKVLNS</sequence>
<dbReference type="Gene3D" id="2.60.40.3330">
    <property type="match status" value="1"/>
</dbReference>
<comment type="subcellular location">
    <subcellularLocation>
        <location evidence="1">Secreted</location>
    </subcellularLocation>
</comment>
<protein>
    <submittedName>
        <fullName evidence="7">Uncharacterized protein</fullName>
    </submittedName>
</protein>
<dbReference type="Pfam" id="PF01060">
    <property type="entry name" value="TTR-52"/>
    <property type="match status" value="1"/>
</dbReference>
<reference evidence="7" key="1">
    <citation type="submission" date="2022-11" db="UniProtKB">
        <authorList>
            <consortium name="WormBaseParasite"/>
        </authorList>
    </citation>
    <scope>IDENTIFICATION</scope>
</reference>